<dbReference type="SUPFAM" id="SSF53254">
    <property type="entry name" value="Phosphoglycerate mutase-like"/>
    <property type="match status" value="1"/>
</dbReference>
<dbReference type="GO" id="GO:0034417">
    <property type="term" value="F:bisphosphoglycerate 3-phosphatase activity"/>
    <property type="evidence" value="ECO:0007669"/>
    <property type="project" value="UniProtKB-EC"/>
</dbReference>
<dbReference type="EC" id="3.1.3.62" evidence="4"/>
<reference evidence="15 16" key="1">
    <citation type="submission" date="2014-04" db="EMBL/GenBank/DDBJ databases">
        <authorList>
            <consortium name="International Citrus Genome Consortium"/>
            <person name="Gmitter F."/>
            <person name="Chen C."/>
            <person name="Farmerie W."/>
            <person name="Harkins T."/>
            <person name="Desany B."/>
            <person name="Mohiuddin M."/>
            <person name="Kodira C."/>
            <person name="Borodovsky M."/>
            <person name="Lomsadze A."/>
            <person name="Burns P."/>
            <person name="Jenkins J."/>
            <person name="Prochnik S."/>
            <person name="Shu S."/>
            <person name="Chapman J."/>
            <person name="Pitluck S."/>
            <person name="Schmutz J."/>
            <person name="Rokhsar D."/>
        </authorList>
    </citation>
    <scope>NUCLEOTIDE SEQUENCE</scope>
</reference>
<dbReference type="PANTHER" id="PTHR20963">
    <property type="entry name" value="MULTIPLE INOSITOL POLYPHOSPHATE PHOSPHATASE-RELATED"/>
    <property type="match status" value="1"/>
</dbReference>
<dbReference type="Gene3D" id="3.40.50.1240">
    <property type="entry name" value="Phosphoglycerate mutase-like"/>
    <property type="match status" value="1"/>
</dbReference>
<feature type="signal peptide" evidence="14">
    <location>
        <begin position="1"/>
        <end position="23"/>
    </location>
</feature>
<dbReference type="Proteomes" id="UP000027120">
    <property type="component" value="Unassembled WGS sequence"/>
</dbReference>
<keyword evidence="7" id="KW-0378">Hydrolase</keyword>
<dbReference type="SMR" id="A0A067FN97"/>
<evidence type="ECO:0000256" key="12">
    <source>
        <dbReference type="ARBA" id="ARBA00043691"/>
    </source>
</evidence>
<evidence type="ECO:0000256" key="4">
    <source>
        <dbReference type="ARBA" id="ARBA00013040"/>
    </source>
</evidence>
<comment type="catalytic activity">
    <reaction evidence="12">
        <text>1D-myo-inositol hexakisphosphate + H2O = 1D-myo-inositol 1,2,4,5,6-pentakisphosphate + phosphate</text>
        <dbReference type="Rhea" id="RHEA:16989"/>
        <dbReference type="ChEBI" id="CHEBI:15377"/>
        <dbReference type="ChEBI" id="CHEBI:43474"/>
        <dbReference type="ChEBI" id="CHEBI:57798"/>
        <dbReference type="ChEBI" id="CHEBI:58130"/>
        <dbReference type="EC" id="3.1.3.62"/>
    </reaction>
    <physiologicalReaction direction="left-to-right" evidence="12">
        <dbReference type="Rhea" id="RHEA:16990"/>
    </physiologicalReaction>
</comment>
<dbReference type="Pfam" id="PF00328">
    <property type="entry name" value="His_Phos_2"/>
    <property type="match status" value="1"/>
</dbReference>
<evidence type="ECO:0000256" key="8">
    <source>
        <dbReference type="ARBA" id="ARBA00023136"/>
    </source>
</evidence>
<evidence type="ECO:0000256" key="13">
    <source>
        <dbReference type="ARBA" id="ARBA00043832"/>
    </source>
</evidence>
<keyword evidence="16" id="KW-1185">Reference proteome</keyword>
<dbReference type="EMBL" id="KK784893">
    <property type="protein sequence ID" value="KDO68874.1"/>
    <property type="molecule type" value="Genomic_DNA"/>
</dbReference>
<keyword evidence="8" id="KW-0472">Membrane</keyword>
<dbReference type="InterPro" id="IPR029033">
    <property type="entry name" value="His_PPase_superfam"/>
</dbReference>
<proteinExistence type="inferred from homology"/>
<comment type="catalytic activity">
    <reaction evidence="10">
        <text>1D-myo-inositol 1,2,5,6-tetrakisphosphate + H2O = 1D-myo-inositol 1,2,6-trisphosphate + phosphate</text>
        <dbReference type="Rhea" id="RHEA:77119"/>
        <dbReference type="ChEBI" id="CHEBI:15377"/>
        <dbReference type="ChEBI" id="CHEBI:43474"/>
        <dbReference type="ChEBI" id="CHEBI:195535"/>
        <dbReference type="ChEBI" id="CHEBI:195537"/>
        <dbReference type="EC" id="3.1.3.62"/>
    </reaction>
    <physiologicalReaction direction="left-to-right" evidence="10">
        <dbReference type="Rhea" id="RHEA:77120"/>
    </physiologicalReaction>
</comment>
<evidence type="ECO:0000256" key="9">
    <source>
        <dbReference type="ARBA" id="ARBA00031642"/>
    </source>
</evidence>
<name>A0A067FN97_CITSI</name>
<comment type="catalytic activity">
    <reaction evidence="11">
        <text>1D-myo-inositol 1,2,4,5,6-pentakisphosphate + H2O = 1D-myo-inositol 1,2,5,6-tetrakisphosphate + phosphate</text>
        <dbReference type="Rhea" id="RHEA:77115"/>
        <dbReference type="ChEBI" id="CHEBI:15377"/>
        <dbReference type="ChEBI" id="CHEBI:43474"/>
        <dbReference type="ChEBI" id="CHEBI:57798"/>
        <dbReference type="ChEBI" id="CHEBI:195535"/>
        <dbReference type="EC" id="3.1.3.62"/>
    </reaction>
    <physiologicalReaction direction="left-to-right" evidence="11">
        <dbReference type="Rhea" id="RHEA:77116"/>
    </physiologicalReaction>
</comment>
<accession>A0A067FN97</accession>
<keyword evidence="6 14" id="KW-0732">Signal</keyword>
<dbReference type="AlphaFoldDB" id="A0A067FN97"/>
<evidence type="ECO:0000256" key="11">
    <source>
        <dbReference type="ARBA" id="ARBA00043671"/>
    </source>
</evidence>
<comment type="similarity">
    <text evidence="2">Belongs to the histidine acid phosphatase family. MINPP1 subfamily.</text>
</comment>
<protein>
    <recommendedName>
        <fullName evidence="5">Multiple inositol polyphosphate phosphatase 1</fullName>
        <ecNumber evidence="4">3.1.3.62</ecNumber>
        <ecNumber evidence="3">3.1.3.80</ecNumber>
    </recommendedName>
    <alternativeName>
        <fullName evidence="9">2,3-bisphosphoglycerate 3-phosphatase</fullName>
    </alternativeName>
</protein>
<evidence type="ECO:0000256" key="1">
    <source>
        <dbReference type="ARBA" id="ARBA00004370"/>
    </source>
</evidence>
<dbReference type="CDD" id="cd07061">
    <property type="entry name" value="HP_HAP_like"/>
    <property type="match status" value="1"/>
</dbReference>
<evidence type="ECO:0000256" key="6">
    <source>
        <dbReference type="ARBA" id="ARBA00022729"/>
    </source>
</evidence>
<organism evidence="15 16">
    <name type="scientific">Citrus sinensis</name>
    <name type="common">Sweet orange</name>
    <name type="synonym">Citrus aurantium var. sinensis</name>
    <dbReference type="NCBI Taxonomy" id="2711"/>
    <lineage>
        <taxon>Eukaryota</taxon>
        <taxon>Viridiplantae</taxon>
        <taxon>Streptophyta</taxon>
        <taxon>Embryophyta</taxon>
        <taxon>Tracheophyta</taxon>
        <taxon>Spermatophyta</taxon>
        <taxon>Magnoliopsida</taxon>
        <taxon>eudicotyledons</taxon>
        <taxon>Gunneridae</taxon>
        <taxon>Pentapetalae</taxon>
        <taxon>rosids</taxon>
        <taxon>malvids</taxon>
        <taxon>Sapindales</taxon>
        <taxon>Rutaceae</taxon>
        <taxon>Aurantioideae</taxon>
        <taxon>Citrus</taxon>
    </lineage>
</organism>
<evidence type="ECO:0000256" key="14">
    <source>
        <dbReference type="SAM" id="SignalP"/>
    </source>
</evidence>
<dbReference type="PANTHER" id="PTHR20963:SF8">
    <property type="entry name" value="MULTIPLE INOSITOL POLYPHOSPHATE PHOSPHATASE 1"/>
    <property type="match status" value="1"/>
</dbReference>
<feature type="chain" id="PRO_5001640405" description="Multiple inositol polyphosphate phosphatase 1" evidence="14">
    <location>
        <begin position="24"/>
        <end position="354"/>
    </location>
</feature>
<evidence type="ECO:0000313" key="16">
    <source>
        <dbReference type="Proteomes" id="UP000027120"/>
    </source>
</evidence>
<evidence type="ECO:0000313" key="15">
    <source>
        <dbReference type="EMBL" id="KDO68874.1"/>
    </source>
</evidence>
<evidence type="ECO:0000256" key="5">
    <source>
        <dbReference type="ARBA" id="ARBA00018097"/>
    </source>
</evidence>
<sequence>MKKATASFMLILCVLLLTHLNDAVQNFDVRRHLSTVSRYDFVKDVVDKNFVPSEIPDGCTPIHLNLVARHGTRAPTKKRMRELERLADHLEVLIREAKEKGSSLQKVPGWLQGWKSPWQGKLKGGELISKGEDELYDLGIRIREKYPDLFSEEYHPDVYPIKATQVPRASASAVAFGMGLFNERGTLGPGRHRAFAVTSESRASDIKLRFHDCCDNYKDFRISQAPAVERLKEPILDEMTSSIARRYELNFTRQDVSSLWFLCKQEASLLDITDQACGLFSPSEVALLEWTDDLEVFILKGYGKSLNYRMGVPLLEDIVQSMEQAINAKEGIINLCFSYCLPTRMIPQIFIFYF</sequence>
<evidence type="ECO:0000256" key="10">
    <source>
        <dbReference type="ARBA" id="ARBA00043668"/>
    </source>
</evidence>
<dbReference type="GO" id="GO:0016020">
    <property type="term" value="C:membrane"/>
    <property type="evidence" value="ECO:0007669"/>
    <property type="project" value="UniProtKB-SubCell"/>
</dbReference>
<comment type="subcellular location">
    <subcellularLocation>
        <location evidence="1">Membrane</location>
    </subcellularLocation>
</comment>
<evidence type="ECO:0000256" key="2">
    <source>
        <dbReference type="ARBA" id="ARBA00008422"/>
    </source>
</evidence>
<comment type="catalytic activity">
    <reaction evidence="13">
        <text>(2R)-2,3-bisphosphoglycerate + H2O = (2R)-2-phosphoglycerate + phosphate</text>
        <dbReference type="Rhea" id="RHEA:27381"/>
        <dbReference type="ChEBI" id="CHEBI:15377"/>
        <dbReference type="ChEBI" id="CHEBI:43474"/>
        <dbReference type="ChEBI" id="CHEBI:58248"/>
        <dbReference type="ChEBI" id="CHEBI:58289"/>
        <dbReference type="EC" id="3.1.3.80"/>
    </reaction>
    <physiologicalReaction direction="left-to-right" evidence="13">
        <dbReference type="Rhea" id="RHEA:27382"/>
    </physiologicalReaction>
</comment>
<dbReference type="EC" id="3.1.3.80" evidence="3"/>
<evidence type="ECO:0000256" key="7">
    <source>
        <dbReference type="ARBA" id="ARBA00022801"/>
    </source>
</evidence>
<dbReference type="InterPro" id="IPR000560">
    <property type="entry name" value="His_Pase_clade-2"/>
</dbReference>
<evidence type="ECO:0000256" key="3">
    <source>
        <dbReference type="ARBA" id="ARBA00012976"/>
    </source>
</evidence>
<gene>
    <name evidence="15" type="ORF">CISIN_1g010941mg</name>
</gene>